<dbReference type="GO" id="GO:0016829">
    <property type="term" value="F:lyase activity"/>
    <property type="evidence" value="ECO:0007669"/>
    <property type="project" value="UniProtKB-KW"/>
</dbReference>
<evidence type="ECO:0000313" key="5">
    <source>
        <dbReference type="Proteomes" id="UP000240206"/>
    </source>
</evidence>
<dbReference type="Gene3D" id="2.40.128.20">
    <property type="match status" value="1"/>
</dbReference>
<dbReference type="HAMAP" id="MF_01459">
    <property type="entry name" value="Chrphore_lyase_CpxS"/>
    <property type="match status" value="1"/>
</dbReference>
<comment type="function">
    <text evidence="3">Covalently attaches a chromophore to Cys residue(s) of phycobiliproteins.</text>
</comment>
<comment type="caution">
    <text evidence="4">The sequence shown here is derived from an EMBL/GenBank/DDBJ whole genome shotgun (WGS) entry which is preliminary data.</text>
</comment>
<sequence length="179" mass="20054">MSIEIFLAKSEGEWRSMRSGHSLAFQQFEEVLSEIKITIIDLNDPAVNKLLQKLASCDGIPSTPFKMEWHAESDWEPDDPTQVSAGECILIPIKQSDSHGQLIRSVGYAEAEEAISTYQLLSDNTFVLETKYGQSIAEERIWFVSDNIRCRSSVLKTASGAGVLQTSFSSEVRRINIHE</sequence>
<organism evidence="4 5">
    <name type="scientific">Synechococcus lacustris str. Tous</name>
    <dbReference type="NCBI Taxonomy" id="1910958"/>
    <lineage>
        <taxon>Bacteria</taxon>
        <taxon>Bacillati</taxon>
        <taxon>Cyanobacteriota</taxon>
        <taxon>Cyanophyceae</taxon>
        <taxon>Synechococcales</taxon>
        <taxon>Synechococcaceae</taxon>
        <taxon>Synechococcus</taxon>
    </lineage>
</organism>
<evidence type="ECO:0000313" key="4">
    <source>
        <dbReference type="EMBL" id="PSI02931.1"/>
    </source>
</evidence>
<dbReference type="RefSeq" id="WP_106498720.1">
    <property type="nucleotide sequence ID" value="NZ_PXVC01000001.1"/>
</dbReference>
<evidence type="ECO:0000256" key="2">
    <source>
        <dbReference type="ARBA" id="ARBA00023239"/>
    </source>
</evidence>
<comment type="similarity">
    <text evidence="1 3">Belongs to the CpcS/CpeS biliprotein lyase family.</text>
</comment>
<evidence type="ECO:0000256" key="1">
    <source>
        <dbReference type="ARBA" id="ARBA00010681"/>
    </source>
</evidence>
<reference evidence="5" key="1">
    <citation type="submission" date="2018-03" db="EMBL/GenBank/DDBJ databases">
        <title>Ecological and genomic features of two cosmopolitan and abundant freshwater picocyanobacteria.</title>
        <authorList>
            <person name="Cabello-Yeves P.J."/>
            <person name="Picazo A."/>
            <person name="Camacho A."/>
            <person name="Callieri C."/>
            <person name="Rosselli R."/>
            <person name="Roda-Garcia J."/>
            <person name="Coutinho F.H."/>
            <person name="Rodriguez-Valera F."/>
        </authorList>
    </citation>
    <scope>NUCLEOTIDE SEQUENCE [LARGE SCALE GENOMIC DNA]</scope>
    <source>
        <strain evidence="5">Tous</strain>
    </source>
</reference>
<dbReference type="CDD" id="cd16339">
    <property type="entry name" value="CpcS"/>
    <property type="match status" value="1"/>
</dbReference>
<protein>
    <recommendedName>
        <fullName evidence="3">Chromophore lyase CpcS/CpeS</fullName>
        <ecNumber evidence="3">4.-.-.-</ecNumber>
    </recommendedName>
</protein>
<dbReference type="GO" id="GO:0017006">
    <property type="term" value="P:protein-tetrapyrrole linkage"/>
    <property type="evidence" value="ECO:0007669"/>
    <property type="project" value="UniProtKB-UniRule"/>
</dbReference>
<keyword evidence="2 3" id="KW-0456">Lyase</keyword>
<accession>A0A2P7EI83</accession>
<keyword evidence="5" id="KW-1185">Reference proteome</keyword>
<dbReference type="AlphaFoldDB" id="A0A2P7EI83"/>
<proteinExistence type="inferred from homology"/>
<dbReference type="InterPro" id="IPR012674">
    <property type="entry name" value="Calycin"/>
</dbReference>
<name>A0A2P7EI83_9SYNE</name>
<dbReference type="EC" id="4.-.-.-" evidence="3"/>
<dbReference type="InterPro" id="IPR018536">
    <property type="entry name" value="CpcS/CpeS"/>
</dbReference>
<dbReference type="STRING" id="1910958.BTM30_05430"/>
<gene>
    <name evidence="3" type="primary">cpcS</name>
    <name evidence="4" type="ORF">C7K08_00710</name>
</gene>
<dbReference type="EMBL" id="PXVC01000001">
    <property type="protein sequence ID" value="PSI02931.1"/>
    <property type="molecule type" value="Genomic_DNA"/>
</dbReference>
<evidence type="ECO:0000256" key="3">
    <source>
        <dbReference type="HAMAP-Rule" id="MF_01459"/>
    </source>
</evidence>
<dbReference type="Pfam" id="PF09367">
    <property type="entry name" value="CpeS"/>
    <property type="match status" value="1"/>
</dbReference>
<dbReference type="Proteomes" id="UP000240206">
    <property type="component" value="Unassembled WGS sequence"/>
</dbReference>